<accession>A0ABW4UGY7</accession>
<evidence type="ECO:0000256" key="1">
    <source>
        <dbReference type="SAM" id="Coils"/>
    </source>
</evidence>
<keyword evidence="4" id="KW-1185">Reference proteome</keyword>
<dbReference type="EMBL" id="JBHUGZ010000018">
    <property type="protein sequence ID" value="MFD1986331.1"/>
    <property type="molecule type" value="Genomic_DNA"/>
</dbReference>
<name>A0ABW4UGY7_9HYPH</name>
<sequence>MNAHAFTSDVAFTPTVKAIQARKGSRQSYARVEERGGWQAVITPDLGAFIEMQTSVFLSTANGDGQPYIQHRGGPAGFLKVLDQHTIGFADFSGNRQFITQGNLADNPQAFLFLIDYAHRQRIKIWGSARVVEGDADLTARLMPQDYKARPEQVILFTVSAWDANCAQHIPQRFEAGDVAAALSERDRRIERLEQEIARLKGTSGAAAEAGAAAGE</sequence>
<dbReference type="SUPFAM" id="SSF50475">
    <property type="entry name" value="FMN-binding split barrel"/>
    <property type="match status" value="1"/>
</dbReference>
<gene>
    <name evidence="3" type="ORF">ACFSOZ_28245</name>
</gene>
<dbReference type="Gene3D" id="2.30.110.10">
    <property type="entry name" value="Electron Transport, Fmn-binding Protein, Chain A"/>
    <property type="match status" value="1"/>
</dbReference>
<organism evidence="3 4">
    <name type="scientific">Mesorhizobium newzealandense</name>
    <dbReference type="NCBI Taxonomy" id="1300302"/>
    <lineage>
        <taxon>Bacteria</taxon>
        <taxon>Pseudomonadati</taxon>
        <taxon>Pseudomonadota</taxon>
        <taxon>Alphaproteobacteria</taxon>
        <taxon>Hyphomicrobiales</taxon>
        <taxon>Phyllobacteriaceae</taxon>
        <taxon>Mesorhizobium</taxon>
    </lineage>
</organism>
<feature type="coiled-coil region" evidence="1">
    <location>
        <begin position="183"/>
        <end position="210"/>
    </location>
</feature>
<feature type="domain" description="Pyridoxamine 5'-phosphate oxidase N-terminal" evidence="2">
    <location>
        <begin position="43"/>
        <end position="165"/>
    </location>
</feature>
<dbReference type="InterPro" id="IPR012349">
    <property type="entry name" value="Split_barrel_FMN-bd"/>
</dbReference>
<keyword evidence="1" id="KW-0175">Coiled coil</keyword>
<evidence type="ECO:0000313" key="4">
    <source>
        <dbReference type="Proteomes" id="UP001597405"/>
    </source>
</evidence>
<dbReference type="Pfam" id="PF01243">
    <property type="entry name" value="PNPOx_N"/>
    <property type="match status" value="1"/>
</dbReference>
<proteinExistence type="predicted"/>
<protein>
    <submittedName>
        <fullName evidence="3">Pyridoxamine 5'-phosphate oxidase family protein</fullName>
    </submittedName>
</protein>
<evidence type="ECO:0000313" key="3">
    <source>
        <dbReference type="EMBL" id="MFD1986331.1"/>
    </source>
</evidence>
<evidence type="ECO:0000259" key="2">
    <source>
        <dbReference type="Pfam" id="PF01243"/>
    </source>
</evidence>
<dbReference type="PANTHER" id="PTHR42815">
    <property type="entry name" value="FAD-BINDING, PUTATIVE (AFU_ORTHOLOGUE AFUA_6G07600)-RELATED"/>
    <property type="match status" value="1"/>
</dbReference>
<dbReference type="PANTHER" id="PTHR42815:SF2">
    <property type="entry name" value="FAD-BINDING, PUTATIVE (AFU_ORTHOLOGUE AFUA_6G07600)-RELATED"/>
    <property type="match status" value="1"/>
</dbReference>
<reference evidence="4" key="1">
    <citation type="journal article" date="2019" name="Int. J. Syst. Evol. Microbiol.">
        <title>The Global Catalogue of Microorganisms (GCM) 10K type strain sequencing project: providing services to taxonomists for standard genome sequencing and annotation.</title>
        <authorList>
            <consortium name="The Broad Institute Genomics Platform"/>
            <consortium name="The Broad Institute Genome Sequencing Center for Infectious Disease"/>
            <person name="Wu L."/>
            <person name="Ma J."/>
        </authorList>
    </citation>
    <scope>NUCLEOTIDE SEQUENCE [LARGE SCALE GENOMIC DNA]</scope>
    <source>
        <strain evidence="4">CGMCC 1.16225</strain>
    </source>
</reference>
<dbReference type="Proteomes" id="UP001597405">
    <property type="component" value="Unassembled WGS sequence"/>
</dbReference>
<comment type="caution">
    <text evidence="3">The sequence shown here is derived from an EMBL/GenBank/DDBJ whole genome shotgun (WGS) entry which is preliminary data.</text>
</comment>
<dbReference type="InterPro" id="IPR011576">
    <property type="entry name" value="Pyridox_Oxase_N"/>
</dbReference>
<dbReference type="RefSeq" id="WP_379103410.1">
    <property type="nucleotide sequence ID" value="NZ_JBHUGZ010000018.1"/>
</dbReference>